<dbReference type="InterPro" id="IPR013154">
    <property type="entry name" value="ADH-like_N"/>
</dbReference>
<evidence type="ECO:0000259" key="6">
    <source>
        <dbReference type="Pfam" id="PF08240"/>
    </source>
</evidence>
<reference evidence="7 8" key="1">
    <citation type="submission" date="2016-07" db="EMBL/GenBank/DDBJ databases">
        <title>Pervasive Adenine N6-methylation of Active Genes in Fungi.</title>
        <authorList>
            <consortium name="DOE Joint Genome Institute"/>
            <person name="Mondo S.J."/>
            <person name="Dannebaum R.O."/>
            <person name="Kuo R.C."/>
            <person name="Labutti K."/>
            <person name="Haridas S."/>
            <person name="Kuo A."/>
            <person name="Salamov A."/>
            <person name="Ahrendt S.R."/>
            <person name="Lipzen A."/>
            <person name="Sullivan W."/>
            <person name="Andreopoulos W.B."/>
            <person name="Clum A."/>
            <person name="Lindquist E."/>
            <person name="Daum C."/>
            <person name="Ramamoorthy G.K."/>
            <person name="Gryganskyi A."/>
            <person name="Culley D."/>
            <person name="Magnuson J.K."/>
            <person name="James T.Y."/>
            <person name="O'Malley M.A."/>
            <person name="Stajich J.E."/>
            <person name="Spatafora J.W."/>
            <person name="Visel A."/>
            <person name="Grigoriev I.V."/>
        </authorList>
    </citation>
    <scope>NUCLEOTIDE SEQUENCE [LARGE SCALE GENOMIC DNA]</scope>
    <source>
        <strain evidence="7 8">62-1032</strain>
    </source>
</reference>
<evidence type="ECO:0000313" key="8">
    <source>
        <dbReference type="Proteomes" id="UP000193467"/>
    </source>
</evidence>
<proteinExistence type="inferred from homology"/>
<dbReference type="PANTHER" id="PTHR42940:SF7">
    <property type="entry name" value="ALCOHOL DEHYDROGENASE-LIKE N-TERMINAL DOMAIN-CONTAINING PROTEIN"/>
    <property type="match status" value="1"/>
</dbReference>
<evidence type="ECO:0000256" key="1">
    <source>
        <dbReference type="ARBA" id="ARBA00001947"/>
    </source>
</evidence>
<sequence length="343" mass="37774">MQSHHPKSYMAAQICHKGGKLEMKEVDWKEPRKGEIVVKVIACGVARSDRITQDQLLDGIKYPRTPSHEFVGEICAIGDDVKHLKMKDMVAGSWHGGHCNTCTPCRAGDFACCREREINGVTRDGGMAEYVCMSSEACIMVPKSMDPSEMTALLCHGATIFNSLNTMCVSPGELVGIHGAGGLGKLACDMSRCMGYRTVLIGEGDQLKREMNLGPQSFIDCLKMDVAKELMQMGGAKVILCCLPESKHIPSFIQGLQANGQLCLTTMGHDARCDMPIAPLIMRRRTLLGCPPPTPLQVEDCLRFCKMHDIRVKVNKMPLKECNKAWEEAGNPDSMRKPVLMMD</sequence>
<dbReference type="GO" id="GO:0005737">
    <property type="term" value="C:cytoplasm"/>
    <property type="evidence" value="ECO:0007669"/>
    <property type="project" value="TreeGrafter"/>
</dbReference>
<keyword evidence="4" id="KW-0862">Zinc</keyword>
<dbReference type="Proteomes" id="UP000193467">
    <property type="component" value="Unassembled WGS sequence"/>
</dbReference>
<keyword evidence="5" id="KW-0560">Oxidoreductase</keyword>
<dbReference type="InterPro" id="IPR036291">
    <property type="entry name" value="NAD(P)-bd_dom_sf"/>
</dbReference>
<evidence type="ECO:0000256" key="5">
    <source>
        <dbReference type="ARBA" id="ARBA00023002"/>
    </source>
</evidence>
<accession>A0A1Y2FN10</accession>
<feature type="domain" description="Alcohol dehydrogenase-like N-terminal" evidence="6">
    <location>
        <begin position="33"/>
        <end position="143"/>
    </location>
</feature>
<name>A0A1Y2FN10_9BASI</name>
<dbReference type="AlphaFoldDB" id="A0A1Y2FN10"/>
<dbReference type="SUPFAM" id="SSF50129">
    <property type="entry name" value="GroES-like"/>
    <property type="match status" value="1"/>
</dbReference>
<evidence type="ECO:0000256" key="3">
    <source>
        <dbReference type="ARBA" id="ARBA00022723"/>
    </source>
</evidence>
<dbReference type="PANTHER" id="PTHR42940">
    <property type="entry name" value="ALCOHOL DEHYDROGENASE 1-RELATED"/>
    <property type="match status" value="1"/>
</dbReference>
<evidence type="ECO:0000256" key="2">
    <source>
        <dbReference type="ARBA" id="ARBA00008072"/>
    </source>
</evidence>
<dbReference type="OrthoDB" id="1560166at2759"/>
<dbReference type="STRING" id="106004.A0A1Y2FN10"/>
<dbReference type="Gene3D" id="3.90.180.10">
    <property type="entry name" value="Medium-chain alcohol dehydrogenases, catalytic domain"/>
    <property type="match status" value="1"/>
</dbReference>
<evidence type="ECO:0000256" key="4">
    <source>
        <dbReference type="ARBA" id="ARBA00022833"/>
    </source>
</evidence>
<gene>
    <name evidence="7" type="ORF">BCR35DRAFT_321163</name>
</gene>
<evidence type="ECO:0000313" key="7">
    <source>
        <dbReference type="EMBL" id="ORY84734.1"/>
    </source>
</evidence>
<protein>
    <submittedName>
        <fullName evidence="7">Chaperonin 10-like protein</fullName>
    </submittedName>
</protein>
<dbReference type="GO" id="GO:0004022">
    <property type="term" value="F:alcohol dehydrogenase (NAD+) activity"/>
    <property type="evidence" value="ECO:0007669"/>
    <property type="project" value="TreeGrafter"/>
</dbReference>
<dbReference type="InParanoid" id="A0A1Y2FN10"/>
<dbReference type="SUPFAM" id="SSF51735">
    <property type="entry name" value="NAD(P)-binding Rossmann-fold domains"/>
    <property type="match status" value="1"/>
</dbReference>
<organism evidence="7 8">
    <name type="scientific">Leucosporidium creatinivorum</name>
    <dbReference type="NCBI Taxonomy" id="106004"/>
    <lineage>
        <taxon>Eukaryota</taxon>
        <taxon>Fungi</taxon>
        <taxon>Dikarya</taxon>
        <taxon>Basidiomycota</taxon>
        <taxon>Pucciniomycotina</taxon>
        <taxon>Microbotryomycetes</taxon>
        <taxon>Leucosporidiales</taxon>
        <taxon>Leucosporidium</taxon>
    </lineage>
</organism>
<dbReference type="Gene3D" id="3.40.50.720">
    <property type="entry name" value="NAD(P)-binding Rossmann-like Domain"/>
    <property type="match status" value="1"/>
</dbReference>
<keyword evidence="8" id="KW-1185">Reference proteome</keyword>
<dbReference type="Pfam" id="PF08240">
    <property type="entry name" value="ADH_N"/>
    <property type="match status" value="1"/>
</dbReference>
<comment type="cofactor">
    <cofactor evidence="1">
        <name>Zn(2+)</name>
        <dbReference type="ChEBI" id="CHEBI:29105"/>
    </cofactor>
</comment>
<dbReference type="GO" id="GO:0046872">
    <property type="term" value="F:metal ion binding"/>
    <property type="evidence" value="ECO:0007669"/>
    <property type="project" value="UniProtKB-KW"/>
</dbReference>
<comment type="similarity">
    <text evidence="2">Belongs to the zinc-containing alcohol dehydrogenase family.</text>
</comment>
<keyword evidence="3" id="KW-0479">Metal-binding</keyword>
<dbReference type="EMBL" id="MCGR01000017">
    <property type="protein sequence ID" value="ORY84734.1"/>
    <property type="molecule type" value="Genomic_DNA"/>
</dbReference>
<comment type="caution">
    <text evidence="7">The sequence shown here is derived from an EMBL/GenBank/DDBJ whole genome shotgun (WGS) entry which is preliminary data.</text>
</comment>
<dbReference type="InterPro" id="IPR011032">
    <property type="entry name" value="GroES-like_sf"/>
</dbReference>